<dbReference type="Proteomes" id="UP000838756">
    <property type="component" value="Unassembled WGS sequence"/>
</dbReference>
<evidence type="ECO:0000313" key="1">
    <source>
        <dbReference type="EMBL" id="CAH2243725.1"/>
    </source>
</evidence>
<accession>A0A8S4S1H3</accession>
<proteinExistence type="predicted"/>
<dbReference type="EMBL" id="CAKXAJ010025764">
    <property type="protein sequence ID" value="CAH2243725.1"/>
    <property type="molecule type" value="Genomic_DNA"/>
</dbReference>
<dbReference type="OrthoDB" id="407509at2759"/>
<sequence length="175" mass="19437">MRTSVEGLELAMCPIARRTDRRWVPRCWNGDPAQFGQNLLTRLNTDNSSLISSKPEILRAVEKFYGQLYNSTQKPVENLAIDPGAKLTEGIPDVSLYEISIALKPHKNSKVPGDDGITAELLKAGGKTILKVFQRLFNSVIHQGTTPVNGTGAWWFCSSKKVTIPCYRTTDLSRC</sequence>
<keyword evidence="2" id="KW-1185">Reference proteome</keyword>
<comment type="caution">
    <text evidence="1">The sequence shown here is derived from an EMBL/GenBank/DDBJ whole genome shotgun (WGS) entry which is preliminary data.</text>
</comment>
<name>A0A8S4S1H3_9NEOP</name>
<organism evidence="1 2">
    <name type="scientific">Pararge aegeria aegeria</name>
    <dbReference type="NCBI Taxonomy" id="348720"/>
    <lineage>
        <taxon>Eukaryota</taxon>
        <taxon>Metazoa</taxon>
        <taxon>Ecdysozoa</taxon>
        <taxon>Arthropoda</taxon>
        <taxon>Hexapoda</taxon>
        <taxon>Insecta</taxon>
        <taxon>Pterygota</taxon>
        <taxon>Neoptera</taxon>
        <taxon>Endopterygota</taxon>
        <taxon>Lepidoptera</taxon>
        <taxon>Glossata</taxon>
        <taxon>Ditrysia</taxon>
        <taxon>Papilionoidea</taxon>
        <taxon>Nymphalidae</taxon>
        <taxon>Satyrinae</taxon>
        <taxon>Satyrini</taxon>
        <taxon>Parargina</taxon>
        <taxon>Pararge</taxon>
    </lineage>
</organism>
<dbReference type="AlphaFoldDB" id="A0A8S4S1H3"/>
<reference evidence="1" key="1">
    <citation type="submission" date="2022-03" db="EMBL/GenBank/DDBJ databases">
        <authorList>
            <person name="Lindestad O."/>
        </authorList>
    </citation>
    <scope>NUCLEOTIDE SEQUENCE</scope>
</reference>
<protein>
    <submittedName>
        <fullName evidence="1">Jg8784 protein</fullName>
    </submittedName>
</protein>
<evidence type="ECO:0000313" key="2">
    <source>
        <dbReference type="Proteomes" id="UP000838756"/>
    </source>
</evidence>
<gene>
    <name evidence="1" type="primary">jg8784</name>
    <name evidence="1" type="ORF">PAEG_LOCUS19823</name>
</gene>